<keyword evidence="2" id="KW-1185">Reference proteome</keyword>
<name>A0AAE1YE47_9LAMI</name>
<evidence type="ECO:0000313" key="2">
    <source>
        <dbReference type="Proteomes" id="UP001293254"/>
    </source>
</evidence>
<accession>A0AAE1YE47</accession>
<evidence type="ECO:0000313" key="1">
    <source>
        <dbReference type="EMBL" id="KAK4428437.1"/>
    </source>
</evidence>
<reference evidence="1" key="1">
    <citation type="submission" date="2020-06" db="EMBL/GenBank/DDBJ databases">
        <authorList>
            <person name="Li T."/>
            <person name="Hu X."/>
            <person name="Zhang T."/>
            <person name="Song X."/>
            <person name="Zhang H."/>
            <person name="Dai N."/>
            <person name="Sheng W."/>
            <person name="Hou X."/>
            <person name="Wei L."/>
        </authorList>
    </citation>
    <scope>NUCLEOTIDE SEQUENCE</scope>
    <source>
        <strain evidence="1">3651</strain>
        <tissue evidence="1">Leaf</tissue>
    </source>
</reference>
<dbReference type="Proteomes" id="UP001293254">
    <property type="component" value="Unassembled WGS sequence"/>
</dbReference>
<organism evidence="1 2">
    <name type="scientific">Sesamum alatum</name>
    <dbReference type="NCBI Taxonomy" id="300844"/>
    <lineage>
        <taxon>Eukaryota</taxon>
        <taxon>Viridiplantae</taxon>
        <taxon>Streptophyta</taxon>
        <taxon>Embryophyta</taxon>
        <taxon>Tracheophyta</taxon>
        <taxon>Spermatophyta</taxon>
        <taxon>Magnoliopsida</taxon>
        <taxon>eudicotyledons</taxon>
        <taxon>Gunneridae</taxon>
        <taxon>Pentapetalae</taxon>
        <taxon>asterids</taxon>
        <taxon>lamiids</taxon>
        <taxon>Lamiales</taxon>
        <taxon>Pedaliaceae</taxon>
        <taxon>Sesamum</taxon>
    </lineage>
</organism>
<proteinExistence type="predicted"/>
<comment type="caution">
    <text evidence="1">The sequence shown here is derived from an EMBL/GenBank/DDBJ whole genome shotgun (WGS) entry which is preliminary data.</text>
</comment>
<dbReference type="AlphaFoldDB" id="A0AAE1YE47"/>
<gene>
    <name evidence="1" type="ORF">Salat_1143300</name>
</gene>
<evidence type="ECO:0008006" key="3">
    <source>
        <dbReference type="Google" id="ProtNLM"/>
    </source>
</evidence>
<sequence length="215" mass="25192">MNVAWRNRFGTKWVENGDSNHSDHQPVILHMAAKPKQTFHPKSKPQWFEAFWIKYEDCAKIVADSWSSAGRGTNAERVQDNLDNCIIGLLNWSKGKFGNLWKKIEDIEERIKKNKRGRITEESKKRDRMIWVRSVQIPAEWTKPPEGWIKVNFDGALLKERRVERWASLHGTHEGNALDGWHSCYLGLLRPYTLKQRRQELQQISYFGKVGSESF</sequence>
<dbReference type="EMBL" id="JACGWO010000004">
    <property type="protein sequence ID" value="KAK4428437.1"/>
    <property type="molecule type" value="Genomic_DNA"/>
</dbReference>
<protein>
    <recommendedName>
        <fullName evidence="3">Reverse transcriptase</fullName>
    </recommendedName>
</protein>
<reference evidence="1" key="2">
    <citation type="journal article" date="2024" name="Plant">
        <title>Genomic evolution and insights into agronomic trait innovations of Sesamum species.</title>
        <authorList>
            <person name="Miao H."/>
            <person name="Wang L."/>
            <person name="Qu L."/>
            <person name="Liu H."/>
            <person name="Sun Y."/>
            <person name="Le M."/>
            <person name="Wang Q."/>
            <person name="Wei S."/>
            <person name="Zheng Y."/>
            <person name="Lin W."/>
            <person name="Duan Y."/>
            <person name="Cao H."/>
            <person name="Xiong S."/>
            <person name="Wang X."/>
            <person name="Wei L."/>
            <person name="Li C."/>
            <person name="Ma Q."/>
            <person name="Ju M."/>
            <person name="Zhao R."/>
            <person name="Li G."/>
            <person name="Mu C."/>
            <person name="Tian Q."/>
            <person name="Mei H."/>
            <person name="Zhang T."/>
            <person name="Gao T."/>
            <person name="Zhang H."/>
        </authorList>
    </citation>
    <scope>NUCLEOTIDE SEQUENCE</scope>
    <source>
        <strain evidence="1">3651</strain>
    </source>
</reference>